<dbReference type="RefSeq" id="WP_378408624.1">
    <property type="nucleotide sequence ID" value="NZ_JBHTCS010000026.1"/>
</dbReference>
<evidence type="ECO:0000313" key="3">
    <source>
        <dbReference type="Proteomes" id="UP001596484"/>
    </source>
</evidence>
<dbReference type="Proteomes" id="UP001596484">
    <property type="component" value="Unassembled WGS sequence"/>
</dbReference>
<accession>A0ABW2S332</accession>
<feature type="region of interest" description="Disordered" evidence="1">
    <location>
        <begin position="58"/>
        <end position="81"/>
    </location>
</feature>
<evidence type="ECO:0000256" key="1">
    <source>
        <dbReference type="SAM" id="MobiDB-lite"/>
    </source>
</evidence>
<sequence length="81" mass="9012">MKPIIIDEDTGRRLWRVVECSEHTGIAGTSWRAYVAKGIAPQPIAHLDARTPLWDAEEVQTFERDRPGVAGRPRTRSSAGT</sequence>
<proteinExistence type="predicted"/>
<reference evidence="3" key="1">
    <citation type="journal article" date="2019" name="Int. J. Syst. Evol. Microbiol.">
        <title>The Global Catalogue of Microorganisms (GCM) 10K type strain sequencing project: providing services to taxonomists for standard genome sequencing and annotation.</title>
        <authorList>
            <consortium name="The Broad Institute Genomics Platform"/>
            <consortium name="The Broad Institute Genome Sequencing Center for Infectious Disease"/>
            <person name="Wu L."/>
            <person name="Ma J."/>
        </authorList>
    </citation>
    <scope>NUCLEOTIDE SEQUENCE [LARGE SCALE GENOMIC DNA]</scope>
    <source>
        <strain evidence="3">ICMP 19430</strain>
    </source>
</reference>
<comment type="caution">
    <text evidence="2">The sequence shown here is derived from an EMBL/GenBank/DDBJ whole genome shotgun (WGS) entry which is preliminary data.</text>
</comment>
<protein>
    <submittedName>
        <fullName evidence="2">Helix-turn-helix transcriptional regulator</fullName>
    </submittedName>
</protein>
<organism evidence="2 3">
    <name type="scientific">Rhodococcus daqingensis</name>
    <dbReference type="NCBI Taxonomy" id="2479363"/>
    <lineage>
        <taxon>Bacteria</taxon>
        <taxon>Bacillati</taxon>
        <taxon>Actinomycetota</taxon>
        <taxon>Actinomycetes</taxon>
        <taxon>Mycobacteriales</taxon>
        <taxon>Nocardiaceae</taxon>
        <taxon>Rhodococcus</taxon>
    </lineage>
</organism>
<gene>
    <name evidence="2" type="ORF">ACFQS9_21950</name>
</gene>
<dbReference type="EMBL" id="JBHTCS010000026">
    <property type="protein sequence ID" value="MFC7450566.1"/>
    <property type="molecule type" value="Genomic_DNA"/>
</dbReference>
<evidence type="ECO:0000313" key="2">
    <source>
        <dbReference type="EMBL" id="MFC7450566.1"/>
    </source>
</evidence>
<keyword evidence="3" id="KW-1185">Reference proteome</keyword>
<name>A0ABW2S332_9NOCA</name>